<dbReference type="EC" id="2.1.1.208" evidence="6"/>
<evidence type="ECO:0000259" key="5">
    <source>
        <dbReference type="Pfam" id="PF22435"/>
    </source>
</evidence>
<dbReference type="CDD" id="cd18104">
    <property type="entry name" value="SpoU-like_RNA-MTase"/>
    <property type="match status" value="1"/>
</dbReference>
<dbReference type="Gene3D" id="3.30.1330.30">
    <property type="match status" value="1"/>
</dbReference>
<keyword evidence="3 6" id="KW-0808">Transferase</keyword>
<dbReference type="AlphaFoldDB" id="A0A399F2T6"/>
<dbReference type="Gene3D" id="3.40.1280.10">
    <property type="match status" value="1"/>
</dbReference>
<dbReference type="Pfam" id="PF00588">
    <property type="entry name" value="SpoU_methylase"/>
    <property type="match status" value="1"/>
</dbReference>
<evidence type="ECO:0000313" key="7">
    <source>
        <dbReference type="Proteomes" id="UP000265341"/>
    </source>
</evidence>
<comment type="similarity">
    <text evidence="1">Belongs to the class IV-like SAM-binding methyltransferase superfamily. RNA methyltransferase TrmH family.</text>
</comment>
<dbReference type="Proteomes" id="UP000265341">
    <property type="component" value="Unassembled WGS sequence"/>
</dbReference>
<proteinExistence type="inferred from homology"/>
<feature type="domain" description="tRNA/rRNA methyltransferase SpoU type" evidence="4">
    <location>
        <begin position="118"/>
        <end position="256"/>
    </location>
</feature>
<evidence type="ECO:0000256" key="2">
    <source>
        <dbReference type="ARBA" id="ARBA00022603"/>
    </source>
</evidence>
<comment type="caution">
    <text evidence="6">The sequence shown here is derived from an EMBL/GenBank/DDBJ whole genome shotgun (WGS) entry which is preliminary data.</text>
</comment>
<sequence length="267" mass="28618">MEVITSTANPRIKALSRLLERKEREREGRFLIEGAREIERAMRAGVELELILVRDGPLHPDEEALYRTLARAEGLRGLALAEAPLKKLSSRENPAGLIAVARLPRRSLADLTLPPDPLVLVGVGLEKPGNLGAILRCADAAGAHAVIAVGGVDLYGPQVIRNSTGVVFGLPTVAAPEGEVLAWLKARGLVLVAATPHAQRLYWDVDLRGPVAIAVGPEHEGLGPQWLEAAQLAVRIPMQGQADSLNVSVSAALLLYEALRQRRGRGM</sequence>
<keyword evidence="7" id="KW-1185">Reference proteome</keyword>
<dbReference type="InterPro" id="IPR053888">
    <property type="entry name" value="MRM3-like_sub_bind"/>
</dbReference>
<dbReference type="InterPro" id="IPR029064">
    <property type="entry name" value="Ribosomal_eL30-like_sf"/>
</dbReference>
<dbReference type="InterPro" id="IPR001537">
    <property type="entry name" value="SpoU_MeTrfase"/>
</dbReference>
<dbReference type="SUPFAM" id="SSF55315">
    <property type="entry name" value="L30e-like"/>
    <property type="match status" value="1"/>
</dbReference>
<evidence type="ECO:0000313" key="6">
    <source>
        <dbReference type="EMBL" id="RIH89599.1"/>
    </source>
</evidence>
<protein>
    <submittedName>
        <fullName evidence="6">23S rRNA (Uridine(2479)-2'-O)-methyltransferase</fullName>
        <ecNumber evidence="6">2.1.1.208</ecNumber>
    </submittedName>
</protein>
<dbReference type="RefSeq" id="WP_119275563.1">
    <property type="nucleotide sequence ID" value="NZ_QWLA01000002.1"/>
</dbReference>
<name>A0A399F2T6_9DEIN</name>
<dbReference type="PANTHER" id="PTHR43191:SF2">
    <property type="entry name" value="RRNA METHYLTRANSFERASE 3, MITOCHONDRIAL"/>
    <property type="match status" value="1"/>
</dbReference>
<dbReference type="InterPro" id="IPR051259">
    <property type="entry name" value="rRNA_Methyltransferase"/>
</dbReference>
<dbReference type="InterPro" id="IPR029028">
    <property type="entry name" value="Alpha/beta_knot_MTases"/>
</dbReference>
<dbReference type="GO" id="GO:0003723">
    <property type="term" value="F:RNA binding"/>
    <property type="evidence" value="ECO:0007669"/>
    <property type="project" value="InterPro"/>
</dbReference>
<dbReference type="PANTHER" id="PTHR43191">
    <property type="entry name" value="RRNA METHYLTRANSFERASE 3"/>
    <property type="match status" value="1"/>
</dbReference>
<dbReference type="InterPro" id="IPR029026">
    <property type="entry name" value="tRNA_m1G_MTases_N"/>
</dbReference>
<dbReference type="GO" id="GO:0008173">
    <property type="term" value="F:RNA methyltransferase activity"/>
    <property type="evidence" value="ECO:0007669"/>
    <property type="project" value="InterPro"/>
</dbReference>
<evidence type="ECO:0000256" key="1">
    <source>
        <dbReference type="ARBA" id="ARBA00007228"/>
    </source>
</evidence>
<dbReference type="GO" id="GO:0006396">
    <property type="term" value="P:RNA processing"/>
    <property type="evidence" value="ECO:0007669"/>
    <property type="project" value="InterPro"/>
</dbReference>
<dbReference type="EMBL" id="QWLA01000002">
    <property type="protein sequence ID" value="RIH89599.1"/>
    <property type="molecule type" value="Genomic_DNA"/>
</dbReference>
<feature type="domain" description="MRM3-like substrate binding" evidence="5">
    <location>
        <begin position="9"/>
        <end position="99"/>
    </location>
</feature>
<evidence type="ECO:0000259" key="4">
    <source>
        <dbReference type="Pfam" id="PF00588"/>
    </source>
</evidence>
<evidence type="ECO:0000256" key="3">
    <source>
        <dbReference type="ARBA" id="ARBA00022679"/>
    </source>
</evidence>
<dbReference type="GO" id="GO:0032259">
    <property type="term" value="P:methylation"/>
    <property type="evidence" value="ECO:0007669"/>
    <property type="project" value="UniProtKB-KW"/>
</dbReference>
<dbReference type="Pfam" id="PF22435">
    <property type="entry name" value="MRM3-like_sub_bind"/>
    <property type="match status" value="1"/>
</dbReference>
<accession>A0A399F2T6</accession>
<organism evidence="6 7">
    <name type="scientific">Calidithermus roseus</name>
    <dbReference type="NCBI Taxonomy" id="1644118"/>
    <lineage>
        <taxon>Bacteria</taxon>
        <taxon>Thermotogati</taxon>
        <taxon>Deinococcota</taxon>
        <taxon>Deinococci</taxon>
        <taxon>Thermales</taxon>
        <taxon>Thermaceae</taxon>
        <taxon>Calidithermus</taxon>
    </lineage>
</organism>
<keyword evidence="2 6" id="KW-0489">Methyltransferase</keyword>
<dbReference type="OrthoDB" id="9794400at2"/>
<gene>
    <name evidence="6" type="primary">aviRb</name>
    <name evidence="6" type="ORF">Mrose_00187</name>
</gene>
<reference evidence="6 7" key="1">
    <citation type="submission" date="2018-08" db="EMBL/GenBank/DDBJ databases">
        <title>Meiothermus roseus NBRC 110900 genome sequencing project.</title>
        <authorList>
            <person name="Da Costa M.S."/>
            <person name="Albuquerque L."/>
            <person name="Raposo P."/>
            <person name="Froufe H.J.C."/>
            <person name="Barroso C.S."/>
            <person name="Egas C."/>
        </authorList>
    </citation>
    <scope>NUCLEOTIDE SEQUENCE [LARGE SCALE GENOMIC DNA]</scope>
    <source>
        <strain evidence="6 7">NBRC 110900</strain>
    </source>
</reference>
<dbReference type="SUPFAM" id="SSF75217">
    <property type="entry name" value="alpha/beta knot"/>
    <property type="match status" value="1"/>
</dbReference>